<dbReference type="GO" id="GO:0046872">
    <property type="term" value="F:metal ion binding"/>
    <property type="evidence" value="ECO:0007669"/>
    <property type="project" value="UniProtKB-KW"/>
</dbReference>
<evidence type="ECO:0000256" key="1">
    <source>
        <dbReference type="ARBA" id="ARBA00022723"/>
    </source>
</evidence>
<proteinExistence type="inferred from homology"/>
<dbReference type="Gene3D" id="3.60.21.10">
    <property type="match status" value="1"/>
</dbReference>
<gene>
    <name evidence="6" type="ORF">TPC1_10821</name>
</gene>
<dbReference type="SUPFAM" id="SSF56300">
    <property type="entry name" value="Metallo-dependent phosphatases"/>
    <property type="match status" value="1"/>
</dbReference>
<keyword evidence="1" id="KW-0479">Metal-binding</keyword>
<feature type="non-terminal residue" evidence="6">
    <location>
        <position position="1"/>
    </location>
</feature>
<reference evidence="6" key="1">
    <citation type="submission" date="2015-07" db="EMBL/GenBank/DDBJ databases">
        <title>Adaptation to a free-living lifestyle via gene acquisitions in the diplomonad Trepomonas sp. PC1.</title>
        <authorList>
            <person name="Xu F."/>
            <person name="Jerlstrom-Hultqvist J."/>
            <person name="Kolisko M."/>
            <person name="Simpson A.G.B."/>
            <person name="Roger A.J."/>
            <person name="Svard S.G."/>
            <person name="Andersson J.O."/>
        </authorList>
    </citation>
    <scope>NUCLEOTIDE SEQUENCE</scope>
    <source>
        <strain evidence="6">PC1</strain>
    </source>
</reference>
<feature type="non-terminal residue" evidence="6">
    <location>
        <position position="334"/>
    </location>
</feature>
<dbReference type="AlphaFoldDB" id="A0A146KH35"/>
<feature type="domain" description="Calcineurin-like phosphoesterase" evidence="5">
    <location>
        <begin position="88"/>
        <end position="253"/>
    </location>
</feature>
<evidence type="ECO:0000259" key="5">
    <source>
        <dbReference type="Pfam" id="PF00149"/>
    </source>
</evidence>
<evidence type="ECO:0000313" key="6">
    <source>
        <dbReference type="EMBL" id="JAP95993.1"/>
    </source>
</evidence>
<accession>A0A146KH35</accession>
<evidence type="ECO:0000256" key="4">
    <source>
        <dbReference type="ARBA" id="ARBA00025742"/>
    </source>
</evidence>
<keyword evidence="3" id="KW-0408">Iron</keyword>
<evidence type="ECO:0000256" key="2">
    <source>
        <dbReference type="ARBA" id="ARBA00022801"/>
    </source>
</evidence>
<dbReference type="InterPro" id="IPR004843">
    <property type="entry name" value="Calcineurin-like_PHP"/>
</dbReference>
<protein>
    <submittedName>
        <fullName evidence="6">Phosphohydrolase</fullName>
    </submittedName>
</protein>
<keyword evidence="2 6" id="KW-0378">Hydrolase</keyword>
<comment type="similarity">
    <text evidence="4">Belongs to the cyclic nucleotide phosphodiesterase class-III family.</text>
</comment>
<dbReference type="GO" id="GO:0016787">
    <property type="term" value="F:hydrolase activity"/>
    <property type="evidence" value="ECO:0007669"/>
    <property type="project" value="UniProtKB-KW"/>
</dbReference>
<dbReference type="Pfam" id="PF00149">
    <property type="entry name" value="Metallophos"/>
    <property type="match status" value="1"/>
</dbReference>
<dbReference type="InterPro" id="IPR050884">
    <property type="entry name" value="CNP_phosphodiesterase-III"/>
</dbReference>
<dbReference type="PANTHER" id="PTHR42988">
    <property type="entry name" value="PHOSPHOHYDROLASE"/>
    <property type="match status" value="1"/>
</dbReference>
<evidence type="ECO:0000256" key="3">
    <source>
        <dbReference type="ARBA" id="ARBA00023004"/>
    </source>
</evidence>
<dbReference type="EMBL" id="GDID01000613">
    <property type="protein sequence ID" value="JAP95993.1"/>
    <property type="molecule type" value="Transcribed_RNA"/>
</dbReference>
<sequence length="334" mass="38129">QNRNYGLLIQPYEDKLLLNWWTGMASSTKIQINDVWYCGSSEPKFEECFAQAMTPISSFHNLLVPNEPFNISFRDFQYNYSSPLHPRRIQHVTDMHDNDKVAKLITDDCDLRVMTGDYSYDGKVVAFTRAFNFTSSKPNVIAPGNHDLQLKDINQVVGRDLQFFQEIGDVGVVSLNVLTAKIEVKKDLVDEAIKLIKESLKQSKAKYFIISSHQPVYCHYSFDTDVYFAQQMEKLIDELNDKRILAVLSGHVHFVEMFKRKNVMFLACGPSGGGLNAKIEFHGRIDGIYGGDHHLDSYGGYYSKCYLDIGEQSVRYNSVDMITGQEIASWVQDL</sequence>
<organism evidence="6">
    <name type="scientific">Trepomonas sp. PC1</name>
    <dbReference type="NCBI Taxonomy" id="1076344"/>
    <lineage>
        <taxon>Eukaryota</taxon>
        <taxon>Metamonada</taxon>
        <taxon>Diplomonadida</taxon>
        <taxon>Hexamitidae</taxon>
        <taxon>Hexamitinae</taxon>
        <taxon>Trepomonas</taxon>
    </lineage>
</organism>
<dbReference type="InterPro" id="IPR029052">
    <property type="entry name" value="Metallo-depent_PP-like"/>
</dbReference>
<name>A0A146KH35_9EUKA</name>
<dbReference type="PANTHER" id="PTHR42988:SF2">
    <property type="entry name" value="CYCLIC NUCLEOTIDE PHOSPHODIESTERASE CBUA0032-RELATED"/>
    <property type="match status" value="1"/>
</dbReference>